<comment type="caution">
    <text evidence="1">The sequence shown here is derived from an EMBL/GenBank/DDBJ whole genome shotgun (WGS) entry which is preliminary data.</text>
</comment>
<organism evidence="1">
    <name type="scientific">marine sediment metagenome</name>
    <dbReference type="NCBI Taxonomy" id="412755"/>
    <lineage>
        <taxon>unclassified sequences</taxon>
        <taxon>metagenomes</taxon>
        <taxon>ecological metagenomes</taxon>
    </lineage>
</organism>
<protein>
    <submittedName>
        <fullName evidence="1">Uncharacterized protein</fullName>
    </submittedName>
</protein>
<evidence type="ECO:0000313" key="1">
    <source>
        <dbReference type="EMBL" id="KKK90887.1"/>
    </source>
</evidence>
<name>A0A0F8ZAS2_9ZZZZ</name>
<gene>
    <name evidence="1" type="ORF">LCGC14_2718520</name>
</gene>
<sequence>YSGEQWSCCIVEYVERQGFDSLKSSLAQRYQKVFFPEGDSFDFAHEVGKTPATNGERDNLRVLMLCLMAVCWRDFQ</sequence>
<dbReference type="AlphaFoldDB" id="A0A0F8ZAS2"/>
<feature type="non-terminal residue" evidence="1">
    <location>
        <position position="1"/>
    </location>
</feature>
<accession>A0A0F8ZAS2</accession>
<proteinExistence type="predicted"/>
<reference evidence="1" key="1">
    <citation type="journal article" date="2015" name="Nature">
        <title>Complex archaea that bridge the gap between prokaryotes and eukaryotes.</title>
        <authorList>
            <person name="Spang A."/>
            <person name="Saw J.H."/>
            <person name="Jorgensen S.L."/>
            <person name="Zaremba-Niedzwiedzka K."/>
            <person name="Martijn J."/>
            <person name="Lind A.E."/>
            <person name="van Eijk R."/>
            <person name="Schleper C."/>
            <person name="Guy L."/>
            <person name="Ettema T.J."/>
        </authorList>
    </citation>
    <scope>NUCLEOTIDE SEQUENCE</scope>
</reference>
<dbReference type="EMBL" id="LAZR01048898">
    <property type="protein sequence ID" value="KKK90887.1"/>
    <property type="molecule type" value="Genomic_DNA"/>
</dbReference>